<gene>
    <name evidence="1" type="ORF">BJ987_003068</name>
</gene>
<proteinExistence type="predicted"/>
<evidence type="ECO:0008006" key="3">
    <source>
        <dbReference type="Google" id="ProtNLM"/>
    </source>
</evidence>
<reference evidence="1 2" key="1">
    <citation type="submission" date="2021-03" db="EMBL/GenBank/DDBJ databases">
        <title>Sequencing the genomes of 1000 actinobacteria strains.</title>
        <authorList>
            <person name="Klenk H.-P."/>
        </authorList>
    </citation>
    <scope>NUCLEOTIDE SEQUENCE [LARGE SCALE GENOMIC DNA]</scope>
    <source>
        <strain evidence="1 2">DSM 45516</strain>
    </source>
</reference>
<protein>
    <recommendedName>
        <fullName evidence="3">IS110 family transposase</fullName>
    </recommendedName>
</protein>
<accession>A0ABS4QER7</accession>
<comment type="caution">
    <text evidence="1">The sequence shown here is derived from an EMBL/GenBank/DDBJ whole genome shotgun (WGS) entry which is preliminary data.</text>
</comment>
<evidence type="ECO:0000313" key="1">
    <source>
        <dbReference type="EMBL" id="MBP2190167.1"/>
    </source>
</evidence>
<sequence>MTVIIGTDLHKRSATIEAIDPTGRVLAIGRYTTGNLVAPKC</sequence>
<keyword evidence="2" id="KW-1185">Reference proteome</keyword>
<dbReference type="EMBL" id="JAGGMR010000001">
    <property type="protein sequence ID" value="MBP2190167.1"/>
    <property type="molecule type" value="Genomic_DNA"/>
</dbReference>
<evidence type="ECO:0000313" key="2">
    <source>
        <dbReference type="Proteomes" id="UP001519325"/>
    </source>
</evidence>
<organism evidence="1 2">
    <name type="scientific">Nocardia goodfellowii</name>
    <dbReference type="NCBI Taxonomy" id="882446"/>
    <lineage>
        <taxon>Bacteria</taxon>
        <taxon>Bacillati</taxon>
        <taxon>Actinomycetota</taxon>
        <taxon>Actinomycetes</taxon>
        <taxon>Mycobacteriales</taxon>
        <taxon>Nocardiaceae</taxon>
        <taxon>Nocardia</taxon>
    </lineage>
</organism>
<dbReference type="RefSeq" id="WP_281070370.1">
    <property type="nucleotide sequence ID" value="NZ_JAGGMR010000001.1"/>
</dbReference>
<dbReference type="Proteomes" id="UP001519325">
    <property type="component" value="Unassembled WGS sequence"/>
</dbReference>
<name>A0ABS4QER7_9NOCA</name>